<dbReference type="AlphaFoldDB" id="A0A5C8ZUZ2"/>
<dbReference type="Proteomes" id="UP000321039">
    <property type="component" value="Unassembled WGS sequence"/>
</dbReference>
<dbReference type="SUPFAM" id="SSF55298">
    <property type="entry name" value="YjgF-like"/>
    <property type="match status" value="1"/>
</dbReference>
<comment type="caution">
    <text evidence="2">The sequence shown here is derived from an EMBL/GenBank/DDBJ whole genome shotgun (WGS) entry which is preliminary data.</text>
</comment>
<dbReference type="PROSITE" id="PS01094">
    <property type="entry name" value="UPF0076"/>
    <property type="match status" value="1"/>
</dbReference>
<dbReference type="PANTHER" id="PTHR11803:SF59">
    <property type="entry name" value="ENDORIBONUCLEASE"/>
    <property type="match status" value="1"/>
</dbReference>
<evidence type="ECO:0000313" key="3">
    <source>
        <dbReference type="Proteomes" id="UP000321039"/>
    </source>
</evidence>
<name>A0A5C8ZUZ2_9GAMM</name>
<sequence length="179" mass="19404">MPDGTSKPDAAFTTPQKMNGQDYTMKKLVSASLLTALLGAGSFATAQEIKREGEGKLFYTTIEIPAGAETLYLSGSGASPEEDGSWGDMEAQAIDTLEKFKKTLESRGWSMSDVVQVRVFAVAGEDGELDFAGFNRGYMQFFGTGENPTKPVRSFVQVADLVVDGWLLEIEVRAARMPK</sequence>
<dbReference type="Gene3D" id="3.30.1330.40">
    <property type="entry name" value="RutC-like"/>
    <property type="match status" value="1"/>
</dbReference>
<evidence type="ECO:0008006" key="4">
    <source>
        <dbReference type="Google" id="ProtNLM"/>
    </source>
</evidence>
<dbReference type="PANTHER" id="PTHR11803">
    <property type="entry name" value="2-IMINOBUTANOATE/2-IMINOPROPANOATE DEAMINASE RIDA"/>
    <property type="match status" value="1"/>
</dbReference>
<dbReference type="GO" id="GO:0019239">
    <property type="term" value="F:deaminase activity"/>
    <property type="evidence" value="ECO:0007669"/>
    <property type="project" value="TreeGrafter"/>
</dbReference>
<proteinExistence type="inferred from homology"/>
<evidence type="ECO:0000256" key="1">
    <source>
        <dbReference type="ARBA" id="ARBA00010552"/>
    </source>
</evidence>
<reference evidence="2 3" key="1">
    <citation type="submission" date="2019-08" db="EMBL/GenBank/DDBJ databases">
        <title>Parahaliea maris sp. nov., isolated from the surface seawater.</title>
        <authorList>
            <person name="Liu Y."/>
        </authorList>
    </citation>
    <scope>NUCLEOTIDE SEQUENCE [LARGE SCALE GENOMIC DNA]</scope>
    <source>
        <strain evidence="2 3">HSLHS9</strain>
    </source>
</reference>
<accession>A0A5C8ZUZ2</accession>
<dbReference type="InterPro" id="IPR006175">
    <property type="entry name" value="YjgF/YER057c/UK114"/>
</dbReference>
<dbReference type="EMBL" id="VRZA01000006">
    <property type="protein sequence ID" value="TXS91392.1"/>
    <property type="molecule type" value="Genomic_DNA"/>
</dbReference>
<comment type="similarity">
    <text evidence="1">Belongs to the RutC family.</text>
</comment>
<dbReference type="Pfam" id="PF01042">
    <property type="entry name" value="Ribonuc_L-PSP"/>
    <property type="match status" value="1"/>
</dbReference>
<keyword evidence="3" id="KW-1185">Reference proteome</keyword>
<dbReference type="InterPro" id="IPR035959">
    <property type="entry name" value="RutC-like_sf"/>
</dbReference>
<dbReference type="GO" id="GO:0005829">
    <property type="term" value="C:cytosol"/>
    <property type="evidence" value="ECO:0007669"/>
    <property type="project" value="TreeGrafter"/>
</dbReference>
<protein>
    <recommendedName>
        <fullName evidence="4">Enamine deaminase RidA, house cleaning of reactive enamine intermediates, YjgF/YER057c/UK114 family</fullName>
    </recommendedName>
</protein>
<organism evidence="2 3">
    <name type="scientific">Parahaliea maris</name>
    <dbReference type="NCBI Taxonomy" id="2716870"/>
    <lineage>
        <taxon>Bacteria</taxon>
        <taxon>Pseudomonadati</taxon>
        <taxon>Pseudomonadota</taxon>
        <taxon>Gammaproteobacteria</taxon>
        <taxon>Cellvibrionales</taxon>
        <taxon>Halieaceae</taxon>
        <taxon>Parahaliea</taxon>
    </lineage>
</organism>
<dbReference type="InterPro" id="IPR019897">
    <property type="entry name" value="RidA_CS"/>
</dbReference>
<gene>
    <name evidence="2" type="ORF">FV139_16865</name>
</gene>
<evidence type="ECO:0000313" key="2">
    <source>
        <dbReference type="EMBL" id="TXS91392.1"/>
    </source>
</evidence>